<keyword evidence="4" id="KW-0444">Lipid biosynthesis</keyword>
<evidence type="ECO:0000256" key="1">
    <source>
        <dbReference type="ARBA" id="ARBA00004167"/>
    </source>
</evidence>
<dbReference type="PANTHER" id="PTHR48182:SF2">
    <property type="entry name" value="PROTEIN SERAC1"/>
    <property type="match status" value="1"/>
</dbReference>
<gene>
    <name evidence="17" type="ORF">V1264_020406</name>
</gene>
<keyword evidence="12" id="KW-1208">Phospholipid metabolism</keyword>
<dbReference type="GO" id="GO:0005739">
    <property type="term" value="C:mitochondrion"/>
    <property type="evidence" value="ECO:0007669"/>
    <property type="project" value="UniProtKB-SubCell"/>
</dbReference>
<dbReference type="Gene3D" id="1.25.10.10">
    <property type="entry name" value="Leucine-rich Repeat Variant"/>
    <property type="match status" value="1"/>
</dbReference>
<dbReference type="Proteomes" id="UP001374579">
    <property type="component" value="Unassembled WGS sequence"/>
</dbReference>
<keyword evidence="10 16" id="KW-0472">Membrane</keyword>
<keyword evidence="7 16" id="KW-1133">Transmembrane helix</keyword>
<proteinExistence type="inferred from homology"/>
<keyword evidence="11" id="KW-0594">Phospholipid biosynthesis</keyword>
<comment type="subcellular location">
    <subcellularLocation>
        <location evidence="3">Endoplasmic reticulum</location>
    </subcellularLocation>
    <subcellularLocation>
        <location evidence="1">Membrane</location>
        <topology evidence="1">Single-pass membrane protein</topology>
    </subcellularLocation>
    <subcellularLocation>
        <location evidence="2">Mitochondrion</location>
    </subcellularLocation>
</comment>
<evidence type="ECO:0000256" key="11">
    <source>
        <dbReference type="ARBA" id="ARBA00023209"/>
    </source>
</evidence>
<dbReference type="GO" id="GO:0008654">
    <property type="term" value="P:phospholipid biosynthetic process"/>
    <property type="evidence" value="ECO:0007669"/>
    <property type="project" value="UniProtKB-KW"/>
</dbReference>
<evidence type="ECO:0000256" key="5">
    <source>
        <dbReference type="ARBA" id="ARBA00022692"/>
    </source>
</evidence>
<dbReference type="InterPro" id="IPR029058">
    <property type="entry name" value="AB_hydrolase_fold"/>
</dbReference>
<dbReference type="InterPro" id="IPR016024">
    <property type="entry name" value="ARM-type_fold"/>
</dbReference>
<evidence type="ECO:0000256" key="13">
    <source>
        <dbReference type="ARBA" id="ARBA00038024"/>
    </source>
</evidence>
<dbReference type="SUPFAM" id="SSF48371">
    <property type="entry name" value="ARM repeat"/>
    <property type="match status" value="1"/>
</dbReference>
<evidence type="ECO:0000256" key="14">
    <source>
        <dbReference type="ARBA" id="ARBA00040991"/>
    </source>
</evidence>
<evidence type="ECO:0000256" key="7">
    <source>
        <dbReference type="ARBA" id="ARBA00022989"/>
    </source>
</evidence>
<feature type="transmembrane region" description="Helical" evidence="16">
    <location>
        <begin position="71"/>
        <end position="96"/>
    </location>
</feature>
<keyword evidence="8" id="KW-0443">Lipid metabolism</keyword>
<evidence type="ECO:0000256" key="16">
    <source>
        <dbReference type="SAM" id="Phobius"/>
    </source>
</evidence>
<evidence type="ECO:0000256" key="4">
    <source>
        <dbReference type="ARBA" id="ARBA00022516"/>
    </source>
</evidence>
<evidence type="ECO:0000256" key="2">
    <source>
        <dbReference type="ARBA" id="ARBA00004173"/>
    </source>
</evidence>
<dbReference type="EMBL" id="JBAMIC010000010">
    <property type="protein sequence ID" value="KAK7102140.1"/>
    <property type="molecule type" value="Genomic_DNA"/>
</dbReference>
<dbReference type="Gene3D" id="3.40.50.1820">
    <property type="entry name" value="alpha/beta hydrolase"/>
    <property type="match status" value="1"/>
</dbReference>
<reference evidence="17 18" key="1">
    <citation type="submission" date="2024-02" db="EMBL/GenBank/DDBJ databases">
        <title>Chromosome-scale genome assembly of the rough periwinkle Littorina saxatilis.</title>
        <authorList>
            <person name="De Jode A."/>
            <person name="Faria R."/>
            <person name="Formenti G."/>
            <person name="Sims Y."/>
            <person name="Smith T.P."/>
            <person name="Tracey A."/>
            <person name="Wood J.M.D."/>
            <person name="Zagrodzka Z.B."/>
            <person name="Johannesson K."/>
            <person name="Butlin R.K."/>
            <person name="Leder E.H."/>
        </authorList>
    </citation>
    <scope>NUCLEOTIDE SEQUENCE [LARGE SCALE GENOMIC DNA]</scope>
    <source>
        <strain evidence="17">Snail1</strain>
        <tissue evidence="17">Muscle</tissue>
    </source>
</reference>
<dbReference type="PANTHER" id="PTHR48182">
    <property type="entry name" value="PROTEIN SERAC1"/>
    <property type="match status" value="1"/>
</dbReference>
<protein>
    <recommendedName>
        <fullName evidence="14">Protein SERAC1</fullName>
    </recommendedName>
    <alternativeName>
        <fullName evidence="15">Serine active site-containing protein 1</fullName>
    </alternativeName>
</protein>
<evidence type="ECO:0000256" key="10">
    <source>
        <dbReference type="ARBA" id="ARBA00023136"/>
    </source>
</evidence>
<sequence>MWFCQRLFTNGCCSRLVIRSSKLIGRPDGIPSTDSTPCKWHCCKLRTLGLKVIRFSHSSGQSRDSHQQRSAFFSSLTWGVVAVFVTTFVSTIIVWWEIKLLHRNMSDVTSAFSNAESLQSANSAPLHMSQLPGDSQGHTDSGDVWFPWIQAKSKDPFTLLELCCTENPIVRRLGVKALAQKTHWEDYQYRYVAQAADFRTLIGLSRSQGADPRYFLQPPSLVPTETHLLNELAAMVLALDVEVKDSKGRSPNGSVTAIAQQYLQNRYRATDDKIHFWGFDGSSLDVASLDGPPPEDQLLLEFLTALAQLCCTAELAALFVEKKGLVMLQRAVEQYENTLTFTAVADLLGNLALHTSLHEVMVKTGWLGTLKSWSEGKNSTLAVMAARVLTNMDRDWSTEVLDDGIVVLHPLWRSGKTVHADVIFVHGFLGGAVKTWRQQDKVIKSQQNHDGTPHTDCWPKDWLAEDCPHIRILSVHYNTALSFWLANNGINKEKCTLEGRSREILEKLTKAGVGARPIIWVGHSMGGLLIKQMLEQCSGEEHKAKRKQTCGFLLYSVPHRGLTIAGLTSQVHYLLYPSPEVRELSPGSPHLDRLHEHFRCFVDTNSIPCLSFGEQLKTQFRKTLPRLLLVPPESSDPGVGEFCSLPRDHINICKPESRNSTVYERSLAFVHRCIFFSYMHRIRQVVSDSLD</sequence>
<keyword evidence="18" id="KW-1185">Reference proteome</keyword>
<evidence type="ECO:0000256" key="8">
    <source>
        <dbReference type="ARBA" id="ARBA00023098"/>
    </source>
</evidence>
<comment type="caution">
    <text evidence="17">The sequence shown here is derived from an EMBL/GenBank/DDBJ whole genome shotgun (WGS) entry which is preliminary data.</text>
</comment>
<dbReference type="InterPro" id="IPR052374">
    <property type="entry name" value="SERAC1"/>
</dbReference>
<keyword evidence="9" id="KW-0496">Mitochondrion</keyword>
<keyword evidence="6" id="KW-0256">Endoplasmic reticulum</keyword>
<dbReference type="InterPro" id="IPR011989">
    <property type="entry name" value="ARM-like"/>
</dbReference>
<evidence type="ECO:0000256" key="6">
    <source>
        <dbReference type="ARBA" id="ARBA00022824"/>
    </source>
</evidence>
<accession>A0AAN9GCS4</accession>
<dbReference type="SUPFAM" id="SSF53474">
    <property type="entry name" value="alpha/beta-Hydrolases"/>
    <property type="match status" value="1"/>
</dbReference>
<evidence type="ECO:0000313" key="17">
    <source>
        <dbReference type="EMBL" id="KAK7102140.1"/>
    </source>
</evidence>
<evidence type="ECO:0000256" key="3">
    <source>
        <dbReference type="ARBA" id="ARBA00004240"/>
    </source>
</evidence>
<evidence type="ECO:0000256" key="15">
    <source>
        <dbReference type="ARBA" id="ARBA00041701"/>
    </source>
</evidence>
<name>A0AAN9GCS4_9CAEN</name>
<organism evidence="17 18">
    <name type="scientific">Littorina saxatilis</name>
    <dbReference type="NCBI Taxonomy" id="31220"/>
    <lineage>
        <taxon>Eukaryota</taxon>
        <taxon>Metazoa</taxon>
        <taxon>Spiralia</taxon>
        <taxon>Lophotrochozoa</taxon>
        <taxon>Mollusca</taxon>
        <taxon>Gastropoda</taxon>
        <taxon>Caenogastropoda</taxon>
        <taxon>Littorinimorpha</taxon>
        <taxon>Littorinoidea</taxon>
        <taxon>Littorinidae</taxon>
        <taxon>Littorina</taxon>
    </lineage>
</organism>
<evidence type="ECO:0000256" key="12">
    <source>
        <dbReference type="ARBA" id="ARBA00023264"/>
    </source>
</evidence>
<evidence type="ECO:0000256" key="9">
    <source>
        <dbReference type="ARBA" id="ARBA00023128"/>
    </source>
</evidence>
<evidence type="ECO:0000313" key="18">
    <source>
        <dbReference type="Proteomes" id="UP001374579"/>
    </source>
</evidence>
<comment type="similarity">
    <text evidence="13">Belongs to the SERAC1 family.</text>
</comment>
<dbReference type="GO" id="GO:0016020">
    <property type="term" value="C:membrane"/>
    <property type="evidence" value="ECO:0007669"/>
    <property type="project" value="UniProtKB-SubCell"/>
</dbReference>
<dbReference type="GO" id="GO:0005783">
    <property type="term" value="C:endoplasmic reticulum"/>
    <property type="evidence" value="ECO:0007669"/>
    <property type="project" value="UniProtKB-SubCell"/>
</dbReference>
<keyword evidence="5 16" id="KW-0812">Transmembrane</keyword>
<dbReference type="AlphaFoldDB" id="A0AAN9GCS4"/>